<proteinExistence type="predicted"/>
<gene>
    <name evidence="1" type="ORF">SAMN05660835_01176</name>
</gene>
<dbReference type="Gene3D" id="3.10.20.860">
    <property type="match status" value="1"/>
</dbReference>
<name>A0A1G6NF25_9BACT</name>
<accession>A0A1G6NF25</accession>
<dbReference type="AlphaFoldDB" id="A0A1G6NF25"/>
<organism evidence="1 2">
    <name type="scientific">Desulfurella multipotens</name>
    <dbReference type="NCBI Taxonomy" id="79269"/>
    <lineage>
        <taxon>Bacteria</taxon>
        <taxon>Pseudomonadati</taxon>
        <taxon>Campylobacterota</taxon>
        <taxon>Desulfurellia</taxon>
        <taxon>Desulfurellales</taxon>
        <taxon>Desulfurellaceae</taxon>
        <taxon>Desulfurella</taxon>
    </lineage>
</organism>
<evidence type="ECO:0000313" key="2">
    <source>
        <dbReference type="Proteomes" id="UP000199411"/>
    </source>
</evidence>
<dbReference type="OrthoDB" id="5514699at2"/>
<sequence length="109" mass="12684">MKCKYCGREMIKTKTPFKRPVKGEMLVVPDVEVYSCPGCGAVYFPEETIRHAGRKIGEKLLQVAKERGRIKDEKEYLRKLQEQKQIDIEEAIRRGDIKKKEDAPLKIFT</sequence>
<protein>
    <submittedName>
        <fullName evidence="1">YgiT-type zinc finger domain-containing protein</fullName>
    </submittedName>
</protein>
<dbReference type="Proteomes" id="UP000199411">
    <property type="component" value="Unassembled WGS sequence"/>
</dbReference>
<evidence type="ECO:0000313" key="1">
    <source>
        <dbReference type="EMBL" id="SDC65877.1"/>
    </source>
</evidence>
<dbReference type="NCBIfam" id="TIGR03831">
    <property type="entry name" value="YgiT_finger"/>
    <property type="match status" value="1"/>
</dbReference>
<dbReference type="InterPro" id="IPR022453">
    <property type="entry name" value="Znf_MqsA-type"/>
</dbReference>
<dbReference type="RefSeq" id="WP_092128870.1">
    <property type="nucleotide sequence ID" value="NZ_FMYU01000007.1"/>
</dbReference>
<keyword evidence="2" id="KW-1185">Reference proteome</keyword>
<reference evidence="2" key="1">
    <citation type="submission" date="2016-10" db="EMBL/GenBank/DDBJ databases">
        <authorList>
            <person name="Varghese N."/>
            <person name="Submissions S."/>
        </authorList>
    </citation>
    <scope>NUCLEOTIDE SEQUENCE [LARGE SCALE GENOMIC DNA]</scope>
    <source>
        <strain evidence="2">DSM 8415</strain>
    </source>
</reference>
<dbReference type="EMBL" id="FMYU01000007">
    <property type="protein sequence ID" value="SDC65877.1"/>
    <property type="molecule type" value="Genomic_DNA"/>
</dbReference>